<feature type="domain" description="DUF4232" evidence="3">
    <location>
        <begin position="96"/>
        <end position="223"/>
    </location>
</feature>
<proteinExistence type="predicted"/>
<evidence type="ECO:0000313" key="5">
    <source>
        <dbReference type="Proteomes" id="UP001206128"/>
    </source>
</evidence>
<feature type="region of interest" description="Disordered" evidence="1">
    <location>
        <begin position="34"/>
        <end position="65"/>
    </location>
</feature>
<feature type="region of interest" description="Disordered" evidence="1">
    <location>
        <begin position="79"/>
        <end position="99"/>
    </location>
</feature>
<gene>
    <name evidence="4" type="ORF">LX83_006053</name>
</gene>
<comment type="caution">
    <text evidence="4">The sequence shown here is derived from an EMBL/GenBank/DDBJ whole genome shotgun (WGS) entry which is preliminary data.</text>
</comment>
<dbReference type="EMBL" id="JAMTCK010000017">
    <property type="protein sequence ID" value="MCP2169169.1"/>
    <property type="molecule type" value="Genomic_DNA"/>
</dbReference>
<dbReference type="AlphaFoldDB" id="A0AAE3GKQ4"/>
<evidence type="ECO:0000256" key="2">
    <source>
        <dbReference type="SAM" id="SignalP"/>
    </source>
</evidence>
<protein>
    <recommendedName>
        <fullName evidence="3">DUF4232 domain-containing protein</fullName>
    </recommendedName>
</protein>
<accession>A0AAE3GKQ4</accession>
<evidence type="ECO:0000256" key="1">
    <source>
        <dbReference type="SAM" id="MobiDB-lite"/>
    </source>
</evidence>
<dbReference type="PROSITE" id="PS51257">
    <property type="entry name" value="PROKAR_LIPOPROTEIN"/>
    <property type="match status" value="1"/>
</dbReference>
<evidence type="ECO:0000259" key="3">
    <source>
        <dbReference type="Pfam" id="PF14016"/>
    </source>
</evidence>
<keyword evidence="2" id="KW-0732">Signal</keyword>
<dbReference type="Pfam" id="PF14016">
    <property type="entry name" value="DUF4232"/>
    <property type="match status" value="1"/>
</dbReference>
<reference evidence="4" key="1">
    <citation type="submission" date="2022-06" db="EMBL/GenBank/DDBJ databases">
        <title>Genomic Encyclopedia of Archaeal and Bacterial Type Strains, Phase II (KMG-II): from individual species to whole genera.</title>
        <authorList>
            <person name="Goeker M."/>
        </authorList>
    </citation>
    <scope>NUCLEOTIDE SEQUENCE</scope>
    <source>
        <strain evidence="4">DSM 43935</strain>
    </source>
</reference>
<sequence>MVLAGNRIACGVLAVVAGAALAACGARPDTAAQGLTTSAGSASSGTVTAQSPTTGETTPAGSDAVTQQVPVQPTIVLSATQQQRPQQQDSGGTPRCSASTLTAKVTNEDAAAGNRYARLEVTNVSKTGCTLYGYGGMQLLTSDNQPVPTNMQRVANPGPSLVALEPGATAVANLHWTAVPSGDEPDTAACEPEATKAIAIPPDETEPMTFTWNLGPVCDHGRIEGSAYHRP</sequence>
<feature type="compositionally biased region" description="Low complexity" evidence="1">
    <location>
        <begin position="34"/>
        <end position="51"/>
    </location>
</feature>
<name>A0AAE3GKQ4_9PSEU</name>
<dbReference type="InterPro" id="IPR025326">
    <property type="entry name" value="DUF4232"/>
</dbReference>
<keyword evidence="5" id="KW-1185">Reference proteome</keyword>
<dbReference type="RefSeq" id="WP_253777987.1">
    <property type="nucleotide sequence ID" value="NZ_JAMTCK010000017.1"/>
</dbReference>
<evidence type="ECO:0000313" key="4">
    <source>
        <dbReference type="EMBL" id="MCP2169169.1"/>
    </source>
</evidence>
<feature type="signal peptide" evidence="2">
    <location>
        <begin position="1"/>
        <end position="22"/>
    </location>
</feature>
<dbReference type="Proteomes" id="UP001206128">
    <property type="component" value="Unassembled WGS sequence"/>
</dbReference>
<feature type="chain" id="PRO_5041949383" description="DUF4232 domain-containing protein" evidence="2">
    <location>
        <begin position="23"/>
        <end position="231"/>
    </location>
</feature>
<organism evidence="4 5">
    <name type="scientific">Goodfellowiella coeruleoviolacea</name>
    <dbReference type="NCBI Taxonomy" id="334858"/>
    <lineage>
        <taxon>Bacteria</taxon>
        <taxon>Bacillati</taxon>
        <taxon>Actinomycetota</taxon>
        <taxon>Actinomycetes</taxon>
        <taxon>Pseudonocardiales</taxon>
        <taxon>Pseudonocardiaceae</taxon>
        <taxon>Goodfellowiella</taxon>
    </lineage>
</organism>